<dbReference type="Proteomes" id="UP000198729">
    <property type="component" value="Unassembled WGS sequence"/>
</dbReference>
<dbReference type="EMBL" id="FMWO01000054">
    <property type="protein sequence ID" value="SCZ85911.1"/>
    <property type="molecule type" value="Genomic_DNA"/>
</dbReference>
<proteinExistence type="predicted"/>
<evidence type="ECO:0000313" key="2">
    <source>
        <dbReference type="Proteomes" id="UP000198729"/>
    </source>
</evidence>
<sequence>MEAVDWTNIDTIGVFAFDTTFSHYISHDDIPRLASFLKESLILSEPGNACHCLDDLLRAGQISYTKVSANQNLSCFPRMTHKIKQ</sequence>
<protein>
    <submittedName>
        <fullName evidence="1">Uncharacterized protein</fullName>
    </submittedName>
</protein>
<organism evidence="1 2">
    <name type="scientific">Nitrosomonas mobilis</name>
    <dbReference type="NCBI Taxonomy" id="51642"/>
    <lineage>
        <taxon>Bacteria</taxon>
        <taxon>Pseudomonadati</taxon>
        <taxon>Pseudomonadota</taxon>
        <taxon>Betaproteobacteria</taxon>
        <taxon>Nitrosomonadales</taxon>
        <taxon>Nitrosomonadaceae</taxon>
        <taxon>Nitrosomonas</taxon>
    </lineage>
</organism>
<dbReference type="AntiFam" id="ANF00220">
    <property type="entry name" value="Shadow ORF (opposite fdxA)"/>
</dbReference>
<gene>
    <name evidence="1" type="ORF">NSMM_460004</name>
</gene>
<dbReference type="AlphaFoldDB" id="A0A1G5SH88"/>
<reference evidence="1 2" key="1">
    <citation type="submission" date="2016-10" db="EMBL/GenBank/DDBJ databases">
        <authorList>
            <person name="de Groot N.N."/>
        </authorList>
    </citation>
    <scope>NUCLEOTIDE SEQUENCE [LARGE SCALE GENOMIC DNA]</scope>
    <source>
        <strain evidence="1">1</strain>
    </source>
</reference>
<dbReference type="STRING" id="51642.NSMM_460004"/>
<accession>A0A1G5SH88</accession>
<evidence type="ECO:0000313" key="1">
    <source>
        <dbReference type="EMBL" id="SCZ85911.1"/>
    </source>
</evidence>
<name>A0A1G5SH88_9PROT</name>
<keyword evidence="2" id="KW-1185">Reference proteome</keyword>